<protein>
    <submittedName>
        <fullName evidence="1">Endonuclease</fullName>
    </submittedName>
</protein>
<dbReference type="InterPro" id="IPR009414">
    <property type="entry name" value="DUF1064"/>
</dbReference>
<keyword evidence="1" id="KW-0378">Hydrolase</keyword>
<keyword evidence="1" id="KW-0540">Nuclease</keyword>
<proteinExistence type="predicted"/>
<sequence length="143" mass="16769">MGLMSNDLARLSPAAQKQVMEKMRKPGKYKAQKTKRGKLTFDSKKEAERYDALMLLKKAGEIRGLKLQVRYCLQEAYTTFEGDRVKSIDYIADFVYERRTAPDSYGQRYWLPVVEDVKGMRTREYAMKAKLFRSRYGFAIREV</sequence>
<accession>A0A8D9PDD6</accession>
<dbReference type="Pfam" id="PF06356">
    <property type="entry name" value="DUF1064"/>
    <property type="match status" value="1"/>
</dbReference>
<keyword evidence="1" id="KW-0255">Endonuclease</keyword>
<organism evidence="1">
    <name type="scientific">Podoviridae sp. ct5O42</name>
    <dbReference type="NCBI Taxonomy" id="2826084"/>
    <lineage>
        <taxon>Viruses</taxon>
        <taxon>Duplodnaviria</taxon>
        <taxon>Heunggongvirae</taxon>
        <taxon>Uroviricota</taxon>
        <taxon>Caudoviricetes</taxon>
    </lineage>
</organism>
<name>A0A8D9PDD6_9CAUD</name>
<dbReference type="GO" id="GO:0004519">
    <property type="term" value="F:endonuclease activity"/>
    <property type="evidence" value="ECO:0007669"/>
    <property type="project" value="UniProtKB-KW"/>
</dbReference>
<reference evidence="1" key="1">
    <citation type="journal article" date="2021" name="Proc. Natl. Acad. Sci. U.S.A.">
        <title>A Catalog of Tens of Thousands of Viruses from Human Metagenomes Reveals Hidden Associations with Chronic Diseases.</title>
        <authorList>
            <person name="Tisza M.J."/>
            <person name="Buck C.B."/>
        </authorList>
    </citation>
    <scope>NUCLEOTIDE SEQUENCE</scope>
    <source>
        <strain evidence="1">Ct5O42</strain>
    </source>
</reference>
<evidence type="ECO:0000313" key="1">
    <source>
        <dbReference type="EMBL" id="DAD55325.1"/>
    </source>
</evidence>
<dbReference type="EMBL" id="BK014723">
    <property type="protein sequence ID" value="DAD55325.1"/>
    <property type="molecule type" value="Genomic_DNA"/>
</dbReference>